<dbReference type="Proteomes" id="UP000038009">
    <property type="component" value="Unassembled WGS sequence"/>
</dbReference>
<feature type="compositionally biased region" description="Low complexity" evidence="1">
    <location>
        <begin position="256"/>
        <end position="269"/>
    </location>
</feature>
<feature type="region of interest" description="Disordered" evidence="1">
    <location>
        <begin position="1"/>
        <end position="59"/>
    </location>
</feature>
<protein>
    <recommendedName>
        <fullName evidence="5">Transmembrane protein</fullName>
    </recommendedName>
</protein>
<comment type="caution">
    <text evidence="3">The sequence shown here is derived from an EMBL/GenBank/DDBJ whole genome shotgun (WGS) entry which is preliminary data.</text>
</comment>
<gene>
    <name evidence="3" type="ORF">ABL78_2484</name>
</gene>
<feature type="transmembrane region" description="Helical" evidence="2">
    <location>
        <begin position="913"/>
        <end position="935"/>
    </location>
</feature>
<dbReference type="AlphaFoldDB" id="A0A0N0P761"/>
<feature type="transmembrane region" description="Helical" evidence="2">
    <location>
        <begin position="711"/>
        <end position="733"/>
    </location>
</feature>
<feature type="transmembrane region" description="Helical" evidence="2">
    <location>
        <begin position="941"/>
        <end position="964"/>
    </location>
</feature>
<feature type="transmembrane region" description="Helical" evidence="2">
    <location>
        <begin position="778"/>
        <end position="799"/>
    </location>
</feature>
<feature type="region of interest" description="Disordered" evidence="1">
    <location>
        <begin position="109"/>
        <end position="154"/>
    </location>
</feature>
<keyword evidence="2" id="KW-1133">Transmembrane helix</keyword>
<feature type="compositionally biased region" description="Polar residues" evidence="1">
    <location>
        <begin position="14"/>
        <end position="26"/>
    </location>
</feature>
<feature type="region of interest" description="Disordered" evidence="1">
    <location>
        <begin position="640"/>
        <end position="674"/>
    </location>
</feature>
<evidence type="ECO:0008006" key="5">
    <source>
        <dbReference type="Google" id="ProtNLM"/>
    </source>
</evidence>
<name>A0A0N0P761_LEPSE</name>
<feature type="region of interest" description="Disordered" evidence="1">
    <location>
        <begin position="1062"/>
        <end position="1097"/>
    </location>
</feature>
<reference evidence="3 4" key="1">
    <citation type="journal article" date="2015" name="PLoS Pathog.">
        <title>Leptomonas seymouri: Adaptations to the Dixenous Life Cycle Analyzed by Genome Sequencing, Transcriptome Profiling and Co-infection with Leishmania donovani.</title>
        <authorList>
            <person name="Kraeva N."/>
            <person name="Butenko A."/>
            <person name="Hlavacova J."/>
            <person name="Kostygov A."/>
            <person name="Myskova J."/>
            <person name="Grybchuk D."/>
            <person name="Lestinova T."/>
            <person name="Votypka J."/>
            <person name="Volf P."/>
            <person name="Opperdoes F."/>
            <person name="Flegontov P."/>
            <person name="Lukes J."/>
            <person name="Yurchenko V."/>
        </authorList>
    </citation>
    <scope>NUCLEOTIDE SEQUENCE [LARGE SCALE GENOMIC DNA]</scope>
    <source>
        <strain evidence="3 4">ATCC 30220</strain>
    </source>
</reference>
<evidence type="ECO:0000313" key="4">
    <source>
        <dbReference type="Proteomes" id="UP000038009"/>
    </source>
</evidence>
<proteinExistence type="predicted"/>
<accession>A0A0N0P761</accession>
<feature type="transmembrane region" description="Helical" evidence="2">
    <location>
        <begin position="680"/>
        <end position="699"/>
    </location>
</feature>
<feature type="transmembrane region" description="Helical" evidence="2">
    <location>
        <begin position="602"/>
        <end position="623"/>
    </location>
</feature>
<dbReference type="OMA" id="QRLWVTS"/>
<keyword evidence="2" id="KW-0812">Transmembrane</keyword>
<organism evidence="3 4">
    <name type="scientific">Leptomonas seymouri</name>
    <dbReference type="NCBI Taxonomy" id="5684"/>
    <lineage>
        <taxon>Eukaryota</taxon>
        <taxon>Discoba</taxon>
        <taxon>Euglenozoa</taxon>
        <taxon>Kinetoplastea</taxon>
        <taxon>Metakinetoplastina</taxon>
        <taxon>Trypanosomatida</taxon>
        <taxon>Trypanosomatidae</taxon>
        <taxon>Leishmaniinae</taxon>
        <taxon>Leptomonas</taxon>
    </lineage>
</organism>
<keyword evidence="2" id="KW-0472">Membrane</keyword>
<dbReference type="EMBL" id="LJSK01000051">
    <property type="protein sequence ID" value="KPI88419.1"/>
    <property type="molecule type" value="Genomic_DNA"/>
</dbReference>
<feature type="compositionally biased region" description="Polar residues" evidence="1">
    <location>
        <begin position="40"/>
        <end position="52"/>
    </location>
</feature>
<evidence type="ECO:0000256" key="2">
    <source>
        <dbReference type="SAM" id="Phobius"/>
    </source>
</evidence>
<feature type="transmembrane region" description="Helical" evidence="2">
    <location>
        <begin position="833"/>
        <end position="859"/>
    </location>
</feature>
<feature type="region of interest" description="Disordered" evidence="1">
    <location>
        <begin position="253"/>
        <end position="324"/>
    </location>
</feature>
<evidence type="ECO:0000313" key="3">
    <source>
        <dbReference type="EMBL" id="KPI88419.1"/>
    </source>
</evidence>
<feature type="compositionally biased region" description="Low complexity" evidence="1">
    <location>
        <begin position="1080"/>
        <end position="1094"/>
    </location>
</feature>
<keyword evidence="4" id="KW-1185">Reference proteome</keyword>
<feature type="transmembrane region" description="Helical" evidence="2">
    <location>
        <begin position="1118"/>
        <end position="1145"/>
    </location>
</feature>
<feature type="compositionally biased region" description="Pro residues" evidence="1">
    <location>
        <begin position="310"/>
        <end position="322"/>
    </location>
</feature>
<dbReference type="VEuPathDB" id="TriTrypDB:Lsey_0051_0170"/>
<sequence>MPSRRKGGKHAPVEQQQQVGSGQDEVQSGEVHREQPPQAGEQTQTVVITTATSPSPPPLLDESALSVLLDEEDSYRVVWEHDEHLARIRAYTDFFDILALLNHAENEMKADRGEDPQSDSHAGEISSPNPHAPPADRSTADAGDFTFHSEGGHKTPFTSVDRELILATAPPSSSYDVAPIGAIDARLISHLQTEKVRLAHELLASRATIQQLQAALQEAGRLVTAFPDGEQEMQQGGLNGDSRLDTVEAAPLQGATHPPLHSPLLSSTSRAHRATLPSESPLDTAAGVAHAVSDEQQQAAPARPSAEKFSPPPPRRGGPAQPPQKSIAVSDFFWTLRVAPPPSDLHEHCGYPEHCHVTAALRASQEGVVPTSLSESGPGGYRSYGATAAAAAASSRCPCPPTAATFEDAAALACESAWVESKFYCYNIMEEMSCLRMVRSWEDVAGDETTSTRLGQMTEEEVTRLLLDRTPATGLSFATTPGTQSVQCLVSPVPLDTNAPAMAWPTSAAVSTSGTPAAAALFGENGSMVSTKDPPASSLRYRLPYLQRLWVTSVLRQYLLFLLLTITCVLLLIPGMMLGTVNVFEAAEGDDFYATHNRFGRSALFVVARLGSCSLIFLLFFGLVCAEGGRRHACVTASGSKSSDRAATPLPVGASSTVSNSPAPPPPASRPSRSSPLGTIMHGMLCLGAALLFGGSLLFSRSCAARRLQLALLGMFLYGAGEALLLGSLGTIISSEVGVAAGVNVGLQVLLSSWLLVNAFGSFVVPKLSYDVYSPSQMLVSQVYTAAMIGALVFCLVMLCPRDLIERAAHAHAKFLSPRKLLSAARHDVSLCFYLRALTVGLLTAGVMLILVAGATIFVPPQAEAMSASQSAKSQKLMGTGTGKRSTADTATDAGLIAGSIDRWSSQQRHASASLFAFALLLVPLCFIPRLAAVVNRWCPVMMVTTLLCLMWSVSTASSWATVLELSPGPSSRKSGQLWSLWIWIGEHYILSPSMQLCGVATGAIYTIVVSSLLRSIANAGVQLPVSHPARWRMAFYERDHSRSKGPLFASSATETSALLAASKTKGEDGDSGSCSNNNPDTSAAAEAAPPASSTEEDHYINERMRCVRMQLRGGPAVMTVLVALLIMIVLVSCVLVATVAATLLTDRSKSPVYVSAVMAGVTWDEHLLVKTALAAVFGVAMVVQWVEMLHRVLSSRCG</sequence>
<dbReference type="OrthoDB" id="264882at2759"/>
<feature type="transmembrane region" description="Helical" evidence="2">
    <location>
        <begin position="558"/>
        <end position="581"/>
    </location>
</feature>
<feature type="transmembrane region" description="Helical" evidence="2">
    <location>
        <begin position="1168"/>
        <end position="1187"/>
    </location>
</feature>
<evidence type="ECO:0000256" key="1">
    <source>
        <dbReference type="SAM" id="MobiDB-lite"/>
    </source>
</evidence>